<organism evidence="2">
    <name type="scientific">Human herpesvirus 1 (strain R15)</name>
    <name type="common">HHV-1</name>
    <name type="synonym">Human herpes simplex virus 1</name>
    <dbReference type="NCBI Taxonomy" id="36345"/>
    <lineage>
        <taxon>Viruses</taxon>
        <taxon>Duplodnaviria</taxon>
        <taxon>Heunggongvirae</taxon>
        <taxon>Peploviricota</taxon>
        <taxon>Herviviricetes</taxon>
        <taxon>Herpesvirales</taxon>
        <taxon>Orthoherpesviridae</taxon>
        <taxon>Alphaherpesvirinae</taxon>
        <taxon>Simplexvirus</taxon>
        <taxon>Simplexvirus humanalpha1</taxon>
        <taxon>Human herpesvirus 1</taxon>
    </lineage>
</organism>
<accession>Q6VB61</accession>
<feature type="region of interest" description="Disordered" evidence="1">
    <location>
        <begin position="1"/>
        <end position="102"/>
    </location>
</feature>
<evidence type="ECO:0000313" key="2">
    <source>
        <dbReference type="EMBL" id="AAR84392.1"/>
    </source>
</evidence>
<feature type="compositionally biased region" description="Pro residues" evidence="1">
    <location>
        <begin position="22"/>
        <end position="35"/>
    </location>
</feature>
<organismHost>
    <name type="scientific">Homo sapiens</name>
    <name type="common">Human</name>
    <dbReference type="NCBI Taxonomy" id="9606"/>
</organismHost>
<proteinExistence type="predicted"/>
<name>Q6VB61_HHV1R</name>
<reference evidence="2" key="1">
    <citation type="submission" date="2003-07" db="EMBL/GenBank/DDBJ databases">
        <title>Biological and molecular properties of the apathogenic HSV-1 recombinant R15 that protects mice against infection by a pathogenic HSV-1.</title>
        <authorList>
            <person name="Bujanover S."/>
            <person name="Asher Y."/>
            <person name="Darai G."/>
            <person name="Becker Y."/>
        </authorList>
    </citation>
    <scope>NUCLEOTIDE SEQUENCE</scope>
</reference>
<evidence type="ECO:0000256" key="1">
    <source>
        <dbReference type="SAM" id="MobiDB-lite"/>
    </source>
</evidence>
<dbReference type="EMBL" id="AY344654">
    <property type="protein sequence ID" value="AAR84392.1"/>
    <property type="molecule type" value="Genomic_DNA"/>
</dbReference>
<sequence>MDPRPGLHAPVYQSAVSGPAGRPGPPRQCQPPAPPDTRLLPDGILPSPSGPAHVVPLAAGVRRNLGHAPAQHHTGGGGSIRRHRGTRVQTSLFGGQTVRPGV</sequence>
<protein>
    <submittedName>
        <fullName evidence="2">ORF_04R</fullName>
    </submittedName>
</protein>